<accession>A0A5B7ZW56</accession>
<sequence length="306" mass="33535">MQSASTVFLVRPVRFAFNAETAQSNYFQHAMAGLTDAAVQERAFAEFDAAVTTLQAKGVRVLVFDDTPEPPKPDAVFPNNWLTLHPDGTVLLYPMCAPNRRPERRSDILAALRKQFIIKEVVDFSARELEGKFLEGTGSILFDHVYGVAYACLSPRTDGALFAEVANRLNYRPIAFHAYDHGGHEIYHTNVMMCIGARFAVVCLESITDARERAAVTASLTATKHEIIEISLAQVAQFAGNMLTLQPANGPEMLVMSQSAFDVLTASQREMLGRYCELVTLSIPTIETIGGGSARCMLAEVFLPGV</sequence>
<dbReference type="RefSeq" id="WP_139513833.1">
    <property type="nucleotide sequence ID" value="NZ_CP040896.1"/>
</dbReference>
<keyword evidence="1" id="KW-0808">Transferase</keyword>
<name>A0A5B7ZW56_9BACT</name>
<gene>
    <name evidence="1" type="ORF">FHG12_01350</name>
</gene>
<dbReference type="Proteomes" id="UP000305398">
    <property type="component" value="Chromosome"/>
</dbReference>
<dbReference type="EMBL" id="CP040896">
    <property type="protein sequence ID" value="QDA58825.1"/>
    <property type="molecule type" value="Genomic_DNA"/>
</dbReference>
<keyword evidence="2" id="KW-1185">Reference proteome</keyword>
<dbReference type="Gene3D" id="3.75.10.10">
    <property type="entry name" value="L-arginine/glycine Amidinotransferase, Chain A"/>
    <property type="match status" value="1"/>
</dbReference>
<proteinExistence type="predicted"/>
<dbReference type="AlphaFoldDB" id="A0A5B7ZW56"/>
<evidence type="ECO:0000313" key="2">
    <source>
        <dbReference type="Proteomes" id="UP000305398"/>
    </source>
</evidence>
<dbReference type="PANTHER" id="PTHR43224:SF1">
    <property type="entry name" value="AMIDINOTRANSFERASE"/>
    <property type="match status" value="1"/>
</dbReference>
<evidence type="ECO:0000313" key="1">
    <source>
        <dbReference type="EMBL" id="QDA58825.1"/>
    </source>
</evidence>
<dbReference type="Pfam" id="PF19420">
    <property type="entry name" value="DDAH_eukar"/>
    <property type="match status" value="1"/>
</dbReference>
<reference evidence="1 2" key="1">
    <citation type="submission" date="2019-06" db="EMBL/GenBank/DDBJ databases">
        <authorList>
            <person name="Srinivasan S."/>
        </authorList>
    </citation>
    <scope>NUCLEOTIDE SEQUENCE [LARGE SCALE GENOMIC DNA]</scope>
    <source>
        <strain evidence="1 2">17J68-5</strain>
    </source>
</reference>
<dbReference type="GO" id="GO:0016740">
    <property type="term" value="F:transferase activity"/>
    <property type="evidence" value="ECO:0007669"/>
    <property type="project" value="UniProtKB-KW"/>
</dbReference>
<protein>
    <submittedName>
        <fullName evidence="1">Amidinotransferase</fullName>
    </submittedName>
</protein>
<dbReference type="SUPFAM" id="SSF55909">
    <property type="entry name" value="Pentein"/>
    <property type="match status" value="1"/>
</dbReference>
<dbReference type="KEGG" id="hyj:FHG12_01350"/>
<dbReference type="InterPro" id="IPR014541">
    <property type="entry name" value="Amdntrnsf_FN0238"/>
</dbReference>
<dbReference type="PIRSF" id="PIRSF028188">
    <property type="entry name" value="Amdntrnsf_FN0238"/>
    <property type="match status" value="1"/>
</dbReference>
<dbReference type="NCBIfam" id="NF046062">
    <property type="entry name" value="citrull_CtlX"/>
    <property type="match status" value="1"/>
</dbReference>
<dbReference type="OrthoDB" id="9788268at2"/>
<dbReference type="PANTHER" id="PTHR43224">
    <property type="entry name" value="AMIDINOTRANSFERASE"/>
    <property type="match status" value="1"/>
</dbReference>
<organism evidence="1 2">
    <name type="scientific">Hymenobacter jejuensis</name>
    <dbReference type="NCBI Taxonomy" id="2502781"/>
    <lineage>
        <taxon>Bacteria</taxon>
        <taxon>Pseudomonadati</taxon>
        <taxon>Bacteroidota</taxon>
        <taxon>Cytophagia</taxon>
        <taxon>Cytophagales</taxon>
        <taxon>Hymenobacteraceae</taxon>
        <taxon>Hymenobacter</taxon>
    </lineage>
</organism>